<name>A0AAV4RVQ6_CAEEX</name>
<evidence type="ECO:0000313" key="3">
    <source>
        <dbReference type="Proteomes" id="UP001054945"/>
    </source>
</evidence>
<protein>
    <submittedName>
        <fullName evidence="2">Uncharacterized protein</fullName>
    </submittedName>
</protein>
<accession>A0AAV4RVQ6</accession>
<comment type="caution">
    <text evidence="2">The sequence shown here is derived from an EMBL/GenBank/DDBJ whole genome shotgun (WGS) entry which is preliminary data.</text>
</comment>
<evidence type="ECO:0000256" key="1">
    <source>
        <dbReference type="SAM" id="MobiDB-lite"/>
    </source>
</evidence>
<dbReference type="Proteomes" id="UP001054945">
    <property type="component" value="Unassembled WGS sequence"/>
</dbReference>
<sequence length="81" mass="9118">MLHKKFEDNTGKDNVRRSRQQTLQMNSHGMIPPSLSSSFPLMLIINRLLQKEESESSSIAGESVGNQRKCALSFLIGHFQS</sequence>
<dbReference type="EMBL" id="BPLR01008554">
    <property type="protein sequence ID" value="GIY25510.1"/>
    <property type="molecule type" value="Genomic_DNA"/>
</dbReference>
<organism evidence="2 3">
    <name type="scientific">Caerostris extrusa</name>
    <name type="common">Bark spider</name>
    <name type="synonym">Caerostris bankana</name>
    <dbReference type="NCBI Taxonomy" id="172846"/>
    <lineage>
        <taxon>Eukaryota</taxon>
        <taxon>Metazoa</taxon>
        <taxon>Ecdysozoa</taxon>
        <taxon>Arthropoda</taxon>
        <taxon>Chelicerata</taxon>
        <taxon>Arachnida</taxon>
        <taxon>Araneae</taxon>
        <taxon>Araneomorphae</taxon>
        <taxon>Entelegynae</taxon>
        <taxon>Araneoidea</taxon>
        <taxon>Araneidae</taxon>
        <taxon>Caerostris</taxon>
    </lineage>
</organism>
<proteinExistence type="predicted"/>
<evidence type="ECO:0000313" key="2">
    <source>
        <dbReference type="EMBL" id="GIY25510.1"/>
    </source>
</evidence>
<gene>
    <name evidence="2" type="ORF">CEXT_557011</name>
</gene>
<dbReference type="AlphaFoldDB" id="A0AAV4RVQ6"/>
<feature type="compositionally biased region" description="Basic and acidic residues" evidence="1">
    <location>
        <begin position="1"/>
        <end position="16"/>
    </location>
</feature>
<reference evidence="2 3" key="1">
    <citation type="submission" date="2021-06" db="EMBL/GenBank/DDBJ databases">
        <title>Caerostris extrusa draft genome.</title>
        <authorList>
            <person name="Kono N."/>
            <person name="Arakawa K."/>
        </authorList>
    </citation>
    <scope>NUCLEOTIDE SEQUENCE [LARGE SCALE GENOMIC DNA]</scope>
</reference>
<feature type="region of interest" description="Disordered" evidence="1">
    <location>
        <begin position="1"/>
        <end position="31"/>
    </location>
</feature>
<keyword evidence="3" id="KW-1185">Reference proteome</keyword>